<comment type="caution">
    <text evidence="4">The sequence shown here is derived from an EMBL/GenBank/DDBJ whole genome shotgun (WGS) entry which is preliminary data.</text>
</comment>
<dbReference type="PANTHER" id="PTHR12412:SF2">
    <property type="entry name" value="NUCLEAR CAP-BINDING PROTEIN SUBUNIT 1"/>
    <property type="match status" value="1"/>
</dbReference>
<dbReference type="GO" id="GO:0000184">
    <property type="term" value="P:nuclear-transcribed mRNA catabolic process, nonsense-mediated decay"/>
    <property type="evidence" value="ECO:0007669"/>
    <property type="project" value="TreeGrafter"/>
</dbReference>
<dbReference type="Gene3D" id="1.25.40.180">
    <property type="match status" value="3"/>
</dbReference>
<dbReference type="GO" id="GO:0003729">
    <property type="term" value="F:mRNA binding"/>
    <property type="evidence" value="ECO:0007669"/>
    <property type="project" value="TreeGrafter"/>
</dbReference>
<sequence>MDSSDNWRNRNFKPDGLNQVDEFGRSQRFGGFEGGFTMGSAPIPKREGFNRSYRGRGRGQGGPRPFREYRGNQRGGYSQGRQFQNRDQYQRNNNFNMNRSTFQENSENQDNPRTVLLKKINNSIVTLGDISKDKERVNQLVDFLLEEASKDEETKNIICSTIVSCCKELVYQYKLYSSLIGLLNVKNSDIGNQIITDLGSDLQSCINNMDWFGLRIILRVFGTLVEVNVIEASAVIRILESFLELVKSSNAISVRSTCLVWVVGSTLVFVAESLVSKGHLDVILAMIETIEKYYSMVASDQQVASISSPFKNSTNKRLETTTLVLKSLAATSFESSLIFNTCKMYSEEFESATIHSLTTLDFSVFIDTDLAFKAKSGRSTGYYDPNGFMEQIFWDKGNEKQTIQRYSLFELISDCIIAISFNRKANSKLVHSILMFCDNDVVVKTSLQDKIFEQEANQQNNTSTLDNADENMESNDLESKTGDSVNVVDSSLKLEIEKAILVVLFTLMFDLPYPTRPLIYLTSLSVELRILNPQVYSKLFEISIKKLLESNQLSKGCMDRMCDFHSVYVSNFKYSFNYEGFKQFPEFLKITLKKQVRLSYLDQIKLLPQFEGIDFDSLNIRKTAPKFKFIIGTMDDEIKEISISVGKCMKDGGSATDVLRILDQAYGKQKPYEKLEMLIEHMLLSGSKSFSHMLNSIEKYSPVVQACYEQMSEESGDSEENEKKRTLFVAQIIKRFWSENLQFLEIAMDKYVNYKLISPESVVDVLINEDFSFLEFEVWDMIINLVSKLVLRMNQLKMRISSESAANGDEGERINVFRALLDSLNKDLELVIVNIMKKFVDLGNYIGMNANGDPLVEKTAVSFLQRYIEFCSKYSRQMAEYKDRLEEMYVGEAVQEMRQIYNSVVKYF</sequence>
<evidence type="ECO:0000313" key="5">
    <source>
        <dbReference type="Proteomes" id="UP000245609"/>
    </source>
</evidence>
<dbReference type="GO" id="GO:0000339">
    <property type="term" value="F:RNA cap binding"/>
    <property type="evidence" value="ECO:0007669"/>
    <property type="project" value="InterPro"/>
</dbReference>
<dbReference type="InterPro" id="IPR015174">
    <property type="entry name" value="MIF4G-like_typ-2"/>
</dbReference>
<proteinExistence type="predicted"/>
<dbReference type="Pfam" id="PF09090">
    <property type="entry name" value="MIF4G_like_2"/>
    <property type="match status" value="1"/>
</dbReference>
<dbReference type="InterPro" id="IPR016024">
    <property type="entry name" value="ARM-type_fold"/>
</dbReference>
<name>A0A2T9ZLC8_9FUNG</name>
<dbReference type="OrthoDB" id="10252707at2759"/>
<feature type="region of interest" description="Disordered" evidence="1">
    <location>
        <begin position="1"/>
        <end position="87"/>
    </location>
</feature>
<dbReference type="Proteomes" id="UP000245609">
    <property type="component" value="Unassembled WGS sequence"/>
</dbReference>
<dbReference type="GO" id="GO:0005846">
    <property type="term" value="C:nuclear cap binding complex"/>
    <property type="evidence" value="ECO:0007669"/>
    <property type="project" value="InterPro"/>
</dbReference>
<gene>
    <name evidence="4" type="ORF">BB560_000101</name>
</gene>
<dbReference type="GO" id="GO:0006406">
    <property type="term" value="P:mRNA export from nucleus"/>
    <property type="evidence" value="ECO:0007669"/>
    <property type="project" value="InterPro"/>
</dbReference>
<dbReference type="Pfam" id="PF09088">
    <property type="entry name" value="MIF4G_like"/>
    <property type="match status" value="1"/>
</dbReference>
<evidence type="ECO:0000313" key="4">
    <source>
        <dbReference type="EMBL" id="PVV05385.1"/>
    </source>
</evidence>
<dbReference type="EMBL" id="MBFS01000010">
    <property type="protein sequence ID" value="PVV05385.1"/>
    <property type="molecule type" value="Genomic_DNA"/>
</dbReference>
<feature type="region of interest" description="Disordered" evidence="1">
    <location>
        <begin position="458"/>
        <end position="482"/>
    </location>
</feature>
<dbReference type="PANTHER" id="PTHR12412">
    <property type="entry name" value="CAP BINDING PROTEIN"/>
    <property type="match status" value="1"/>
</dbReference>
<dbReference type="STRING" id="133381.A0A2T9ZLC8"/>
<evidence type="ECO:0000256" key="1">
    <source>
        <dbReference type="SAM" id="MobiDB-lite"/>
    </source>
</evidence>
<evidence type="ECO:0000259" key="3">
    <source>
        <dbReference type="Pfam" id="PF09090"/>
    </source>
</evidence>
<accession>A0A2T9ZLC8</accession>
<dbReference type="SUPFAM" id="SSF48371">
    <property type="entry name" value="ARM repeat"/>
    <property type="match status" value="3"/>
</dbReference>
<dbReference type="GO" id="GO:0005634">
    <property type="term" value="C:nucleus"/>
    <property type="evidence" value="ECO:0007669"/>
    <property type="project" value="TreeGrafter"/>
</dbReference>
<dbReference type="InterPro" id="IPR015172">
    <property type="entry name" value="MIF4G-like_typ-1"/>
</dbReference>
<evidence type="ECO:0008006" key="6">
    <source>
        <dbReference type="Google" id="ProtNLM"/>
    </source>
</evidence>
<feature type="domain" description="MIF4G-like type 2" evidence="3">
    <location>
        <begin position="654"/>
        <end position="848"/>
    </location>
</feature>
<organism evidence="4 5">
    <name type="scientific">Smittium megazygosporum</name>
    <dbReference type="NCBI Taxonomy" id="133381"/>
    <lineage>
        <taxon>Eukaryota</taxon>
        <taxon>Fungi</taxon>
        <taxon>Fungi incertae sedis</taxon>
        <taxon>Zoopagomycota</taxon>
        <taxon>Kickxellomycotina</taxon>
        <taxon>Harpellomycetes</taxon>
        <taxon>Harpellales</taxon>
        <taxon>Legeriomycetaceae</taxon>
        <taxon>Smittium</taxon>
    </lineage>
</organism>
<dbReference type="AlphaFoldDB" id="A0A2T9ZLC8"/>
<keyword evidence="5" id="KW-1185">Reference proteome</keyword>
<protein>
    <recommendedName>
        <fullName evidence="6">MIF4G domain-containing protein</fullName>
    </recommendedName>
</protein>
<reference evidence="4 5" key="1">
    <citation type="journal article" date="2018" name="MBio">
        <title>Comparative Genomics Reveals the Core Gene Toolbox for the Fungus-Insect Symbiosis.</title>
        <authorList>
            <person name="Wang Y."/>
            <person name="Stata M."/>
            <person name="Wang W."/>
            <person name="Stajich J.E."/>
            <person name="White M.M."/>
            <person name="Moncalvo J.M."/>
        </authorList>
    </citation>
    <scope>NUCLEOTIDE SEQUENCE [LARGE SCALE GENOMIC DNA]</scope>
    <source>
        <strain evidence="4 5">SC-DP-2</strain>
    </source>
</reference>
<dbReference type="InterPro" id="IPR027159">
    <property type="entry name" value="CBP80"/>
</dbReference>
<feature type="compositionally biased region" description="Acidic residues" evidence="1">
    <location>
        <begin position="467"/>
        <end position="476"/>
    </location>
</feature>
<evidence type="ECO:0000259" key="2">
    <source>
        <dbReference type="Pfam" id="PF09088"/>
    </source>
</evidence>
<feature type="domain" description="MIF4G-like type 1" evidence="2">
    <location>
        <begin position="406"/>
        <end position="605"/>
    </location>
</feature>